<gene>
    <name evidence="2" type="ORF">NITHO_820005</name>
</gene>
<protein>
    <submittedName>
        <fullName evidence="2">Uncharacterized protein</fullName>
    </submittedName>
</protein>
<organism evidence="2 3">
    <name type="scientific">Nitrolancea hollandica Lb</name>
    <dbReference type="NCBI Taxonomy" id="1129897"/>
    <lineage>
        <taxon>Bacteria</taxon>
        <taxon>Pseudomonadati</taxon>
        <taxon>Thermomicrobiota</taxon>
        <taxon>Thermomicrobia</taxon>
        <taxon>Sphaerobacterales</taxon>
        <taxon>Sphaerobacterineae</taxon>
        <taxon>Sphaerobacteraceae</taxon>
        <taxon>Nitrolancea</taxon>
    </lineage>
</organism>
<reference evidence="2 3" key="1">
    <citation type="journal article" date="2012" name="ISME J.">
        <title>Nitrification expanded: discovery, physiology and genomics of a nitrite-oxidizing bacterium from the phylum Chloroflexi.</title>
        <authorList>
            <person name="Sorokin D.Y."/>
            <person name="Lucker S."/>
            <person name="Vejmelkova D."/>
            <person name="Kostrikina N.A."/>
            <person name="Kleerebezem R."/>
            <person name="Rijpstra W.I."/>
            <person name="Damste J.S."/>
            <person name="Le Paslier D."/>
            <person name="Muyzer G."/>
            <person name="Wagner M."/>
            <person name="van Loosdrecht M.C."/>
            <person name="Daims H."/>
        </authorList>
    </citation>
    <scope>NUCLEOTIDE SEQUENCE [LARGE SCALE GENOMIC DNA]</scope>
    <source>
        <strain evidence="3">none</strain>
    </source>
</reference>
<feature type="region of interest" description="Disordered" evidence="1">
    <location>
        <begin position="39"/>
        <end position="62"/>
    </location>
</feature>
<evidence type="ECO:0000313" key="3">
    <source>
        <dbReference type="Proteomes" id="UP000004221"/>
    </source>
</evidence>
<proteinExistence type="predicted"/>
<evidence type="ECO:0000256" key="1">
    <source>
        <dbReference type="SAM" id="MobiDB-lite"/>
    </source>
</evidence>
<comment type="caution">
    <text evidence="2">The sequence shown here is derived from an EMBL/GenBank/DDBJ whole genome shotgun (WGS) entry which is preliminary data.</text>
</comment>
<dbReference type="Proteomes" id="UP000004221">
    <property type="component" value="Unassembled WGS sequence"/>
</dbReference>
<name>I4ENA7_9BACT</name>
<evidence type="ECO:0000313" key="2">
    <source>
        <dbReference type="EMBL" id="CCF86170.1"/>
    </source>
</evidence>
<sequence>MLVLNPLCAILQSQESHTLDITGEVHSIFHHEVLPGNREMAEGRRMTTTRLPARRNGARTGE</sequence>
<accession>I4ENA7</accession>
<keyword evidence="3" id="KW-1185">Reference proteome</keyword>
<feature type="compositionally biased region" description="Basic residues" evidence="1">
    <location>
        <begin position="52"/>
        <end position="62"/>
    </location>
</feature>
<dbReference type="EMBL" id="CAGS01000718">
    <property type="protein sequence ID" value="CCF86170.1"/>
    <property type="molecule type" value="Genomic_DNA"/>
</dbReference>
<dbReference type="AlphaFoldDB" id="I4ENA7"/>